<dbReference type="EMBL" id="CAVMJV010000036">
    <property type="protein sequence ID" value="CAK5078457.1"/>
    <property type="molecule type" value="Genomic_DNA"/>
</dbReference>
<evidence type="ECO:0000313" key="2">
    <source>
        <dbReference type="Proteomes" id="UP001497535"/>
    </source>
</evidence>
<organism evidence="1 2">
    <name type="scientific">Meloidogyne enterolobii</name>
    <name type="common">Root-knot nematode worm</name>
    <name type="synonym">Meloidogyne mayaguensis</name>
    <dbReference type="NCBI Taxonomy" id="390850"/>
    <lineage>
        <taxon>Eukaryota</taxon>
        <taxon>Metazoa</taxon>
        <taxon>Ecdysozoa</taxon>
        <taxon>Nematoda</taxon>
        <taxon>Chromadorea</taxon>
        <taxon>Rhabditida</taxon>
        <taxon>Tylenchina</taxon>
        <taxon>Tylenchomorpha</taxon>
        <taxon>Tylenchoidea</taxon>
        <taxon>Meloidogynidae</taxon>
        <taxon>Meloidogyninae</taxon>
        <taxon>Meloidogyne</taxon>
    </lineage>
</organism>
<gene>
    <name evidence="1" type="ORF">MENTE1834_LOCUS25512</name>
</gene>
<keyword evidence="2" id="KW-1185">Reference proteome</keyword>
<proteinExistence type="predicted"/>
<comment type="caution">
    <text evidence="1">The sequence shown here is derived from an EMBL/GenBank/DDBJ whole genome shotgun (WGS) entry which is preliminary data.</text>
</comment>
<dbReference type="Proteomes" id="UP001497535">
    <property type="component" value="Unassembled WGS sequence"/>
</dbReference>
<accession>A0ACB0ZJA6</accession>
<name>A0ACB0ZJA6_MELEN</name>
<evidence type="ECO:0000313" key="1">
    <source>
        <dbReference type="EMBL" id="CAK5078457.1"/>
    </source>
</evidence>
<reference evidence="1" key="1">
    <citation type="submission" date="2023-11" db="EMBL/GenBank/DDBJ databases">
        <authorList>
            <person name="Poullet M."/>
        </authorList>
    </citation>
    <scope>NUCLEOTIDE SEQUENCE</scope>
    <source>
        <strain evidence="1">E1834</strain>
    </source>
</reference>
<sequence>MNIQIGFIMETTELICNQNVFLEFEALASLRSEEKSEINFSKLEELTGMRRLFFTFLAYFIRLPVPNYFFYISFSLG</sequence>
<protein>
    <submittedName>
        <fullName evidence="1">Uncharacterized protein</fullName>
    </submittedName>
</protein>